<proteinExistence type="predicted"/>
<keyword evidence="4 6" id="KW-1133">Transmembrane helix</keyword>
<dbReference type="GO" id="GO:0005886">
    <property type="term" value="C:plasma membrane"/>
    <property type="evidence" value="ECO:0007669"/>
    <property type="project" value="UniProtKB-SubCell"/>
</dbReference>
<sequence>MQPAKRVAVNTGILYAKMGITVFISLYATRLILAALGAEDYGIFNVVGGAIAMLTFLNIAMASASQRFMSYAQGEGDEQKQKYIFNVSVSLHFLVAIAVFLLLQVAGYFLFNGILEIPEERMDVAKLLYQFMLVSTFFTIVSVPYDAVINAHENMLLVAILGIIESVSKLAIAIYITYTAFDKLLTFGILMVSLPILLLVLRSIYCHRKYEEVELAPRKYYNRRLFKEMTSFASWKLLSSTASIVAMQGITIILNSFFGVIVNAAQGVANQVSGQLMAFSNTMLKALNPVIVKSEGEKNRTQMLKASMTGNKISFFLLSFFAIPVLIEMSFILNFWLKDVPDFAIVFCRLSLINAGIDQLTVTFSTAIGATGRIKKVSFWNSMVYIALLPASYLAFKLGASPEAIYVNLIGMTVVLSILRVLFTYHLCGLELGQFTSDLLVPCLSTTLATAIIAYTPTFFLDAGLVRLVVVVILNVLTFLTLLFLIGLKDEEKKLITSVYQAVVTRLRNKN</sequence>
<feature type="transmembrane region" description="Helical" evidence="6">
    <location>
        <begin position="379"/>
        <end position="399"/>
    </location>
</feature>
<feature type="transmembrane region" description="Helical" evidence="6">
    <location>
        <begin position="439"/>
        <end position="460"/>
    </location>
</feature>
<evidence type="ECO:0000256" key="4">
    <source>
        <dbReference type="ARBA" id="ARBA00022989"/>
    </source>
</evidence>
<accession>A0A0L8VEN2</accession>
<keyword evidence="5 6" id="KW-0472">Membrane</keyword>
<dbReference type="STRING" id="1409788.NC99_03190"/>
<dbReference type="PANTHER" id="PTHR30250:SF26">
    <property type="entry name" value="PSMA PROTEIN"/>
    <property type="match status" value="1"/>
</dbReference>
<feature type="transmembrane region" description="Helical" evidence="6">
    <location>
        <begin position="127"/>
        <end position="148"/>
    </location>
</feature>
<feature type="transmembrane region" description="Helical" evidence="6">
    <location>
        <begin position="12"/>
        <end position="36"/>
    </location>
</feature>
<keyword evidence="3 6" id="KW-0812">Transmembrane</keyword>
<feature type="transmembrane region" description="Helical" evidence="6">
    <location>
        <begin position="237"/>
        <end position="262"/>
    </location>
</feature>
<evidence type="ECO:0000313" key="7">
    <source>
        <dbReference type="EMBL" id="KOH46919.1"/>
    </source>
</evidence>
<name>A0A0L8VEN2_9BACT</name>
<evidence type="ECO:0000256" key="2">
    <source>
        <dbReference type="ARBA" id="ARBA00022475"/>
    </source>
</evidence>
<comment type="caution">
    <text evidence="7">The sequence shown here is derived from an EMBL/GenBank/DDBJ whole genome shotgun (WGS) entry which is preliminary data.</text>
</comment>
<evidence type="ECO:0000256" key="1">
    <source>
        <dbReference type="ARBA" id="ARBA00004651"/>
    </source>
</evidence>
<dbReference type="Proteomes" id="UP000036958">
    <property type="component" value="Unassembled WGS sequence"/>
</dbReference>
<reference evidence="8" key="1">
    <citation type="submission" date="2015-07" db="EMBL/GenBank/DDBJ databases">
        <title>Genome sequencing of Sunxiuqinia dokdonensis strain SK.</title>
        <authorList>
            <person name="Ahn S."/>
            <person name="Kim B.-C."/>
        </authorList>
    </citation>
    <scope>NUCLEOTIDE SEQUENCE [LARGE SCALE GENOMIC DNA]</scope>
    <source>
        <strain evidence="8">SK</strain>
    </source>
</reference>
<organism evidence="7 8">
    <name type="scientific">Sunxiuqinia dokdonensis</name>
    <dbReference type="NCBI Taxonomy" id="1409788"/>
    <lineage>
        <taxon>Bacteria</taxon>
        <taxon>Pseudomonadati</taxon>
        <taxon>Bacteroidota</taxon>
        <taxon>Bacteroidia</taxon>
        <taxon>Marinilabiliales</taxon>
        <taxon>Prolixibacteraceae</taxon>
        <taxon>Sunxiuqinia</taxon>
    </lineage>
</organism>
<dbReference type="PATRIC" id="fig|1409788.3.peg.329"/>
<dbReference type="PANTHER" id="PTHR30250">
    <property type="entry name" value="PST FAMILY PREDICTED COLANIC ACID TRANSPORTER"/>
    <property type="match status" value="1"/>
</dbReference>
<feature type="transmembrane region" description="Helical" evidence="6">
    <location>
        <begin position="313"/>
        <end position="337"/>
    </location>
</feature>
<feature type="transmembrane region" description="Helical" evidence="6">
    <location>
        <begin position="184"/>
        <end position="201"/>
    </location>
</feature>
<evidence type="ECO:0000256" key="6">
    <source>
        <dbReference type="SAM" id="Phobius"/>
    </source>
</evidence>
<evidence type="ECO:0000256" key="5">
    <source>
        <dbReference type="ARBA" id="ARBA00023136"/>
    </source>
</evidence>
<feature type="transmembrane region" description="Helical" evidence="6">
    <location>
        <begin position="155"/>
        <end position="178"/>
    </location>
</feature>
<protein>
    <submittedName>
        <fullName evidence="7">Membrane protein involved in the export of O-antigen, teichoic acid lipoteichoic acid</fullName>
    </submittedName>
</protein>
<gene>
    <name evidence="7" type="ORF">NC99_03190</name>
</gene>
<dbReference type="InterPro" id="IPR050833">
    <property type="entry name" value="Poly_Biosynth_Transport"/>
</dbReference>
<keyword evidence="8" id="KW-1185">Reference proteome</keyword>
<dbReference type="RefSeq" id="WP_053179102.1">
    <property type="nucleotide sequence ID" value="NZ_LGIA01000014.1"/>
</dbReference>
<feature type="transmembrane region" description="Helical" evidence="6">
    <location>
        <begin position="42"/>
        <end position="62"/>
    </location>
</feature>
<evidence type="ECO:0000256" key="3">
    <source>
        <dbReference type="ARBA" id="ARBA00022692"/>
    </source>
</evidence>
<evidence type="ECO:0000313" key="8">
    <source>
        <dbReference type="Proteomes" id="UP000036958"/>
    </source>
</evidence>
<feature type="transmembrane region" description="Helical" evidence="6">
    <location>
        <begin position="466"/>
        <end position="488"/>
    </location>
</feature>
<feature type="transmembrane region" description="Helical" evidence="6">
    <location>
        <begin position="405"/>
        <end position="427"/>
    </location>
</feature>
<feature type="transmembrane region" description="Helical" evidence="6">
    <location>
        <begin position="83"/>
        <end position="107"/>
    </location>
</feature>
<dbReference type="EMBL" id="LGIA01000014">
    <property type="protein sequence ID" value="KOH46919.1"/>
    <property type="molecule type" value="Genomic_DNA"/>
</dbReference>
<dbReference type="AlphaFoldDB" id="A0A0L8VEN2"/>
<comment type="subcellular location">
    <subcellularLocation>
        <location evidence="1">Cell membrane</location>
        <topology evidence="1">Multi-pass membrane protein</topology>
    </subcellularLocation>
</comment>
<keyword evidence="2" id="KW-1003">Cell membrane</keyword>